<organism evidence="6 7">
    <name type="scientific">Ferviditalea candida</name>
    <dbReference type="NCBI Taxonomy" id="3108399"/>
    <lineage>
        <taxon>Bacteria</taxon>
        <taxon>Bacillati</taxon>
        <taxon>Bacillota</taxon>
        <taxon>Bacilli</taxon>
        <taxon>Bacillales</taxon>
        <taxon>Paenibacillaceae</taxon>
        <taxon>Ferviditalea</taxon>
    </lineage>
</organism>
<evidence type="ECO:0000256" key="3">
    <source>
        <dbReference type="ARBA" id="ARBA00022747"/>
    </source>
</evidence>
<dbReference type="InterPro" id="IPR001091">
    <property type="entry name" value="RM_Methyltransferase"/>
</dbReference>
<dbReference type="GO" id="GO:0008168">
    <property type="term" value="F:methyltransferase activity"/>
    <property type="evidence" value="ECO:0007669"/>
    <property type="project" value="UniProtKB-KW"/>
</dbReference>
<name>A0ABU5ZKL8_9BACL</name>
<dbReference type="EC" id="2.1.1.-" evidence="4"/>
<dbReference type="GO" id="GO:0032259">
    <property type="term" value="P:methylation"/>
    <property type="evidence" value="ECO:0007669"/>
    <property type="project" value="UniProtKB-KW"/>
</dbReference>
<dbReference type="InterPro" id="IPR029063">
    <property type="entry name" value="SAM-dependent_MTases_sf"/>
</dbReference>
<comment type="similarity">
    <text evidence="4">Belongs to the N(4)/N(6)-methyltransferase family.</text>
</comment>
<feature type="domain" description="DNA methylase N-4/N-6" evidence="5">
    <location>
        <begin position="37"/>
        <end position="312"/>
    </location>
</feature>
<keyword evidence="3" id="KW-0680">Restriction system</keyword>
<dbReference type="InterPro" id="IPR002941">
    <property type="entry name" value="DNA_methylase_N4/N6"/>
</dbReference>
<keyword evidence="2" id="KW-0808">Transferase</keyword>
<dbReference type="SUPFAM" id="SSF53335">
    <property type="entry name" value="S-adenosyl-L-methionine-dependent methyltransferases"/>
    <property type="match status" value="1"/>
</dbReference>
<evidence type="ECO:0000256" key="1">
    <source>
        <dbReference type="ARBA" id="ARBA00022603"/>
    </source>
</evidence>
<reference evidence="6" key="1">
    <citation type="submission" date="2023-12" db="EMBL/GenBank/DDBJ databases">
        <title>Fervidustalea candida gen. nov., sp. nov., a novel member of the family Paenibacillaceae isolated from a geothermal area.</title>
        <authorList>
            <person name="Li W.-J."/>
            <person name="Jiao J.-Y."/>
            <person name="Chen Y."/>
        </authorList>
    </citation>
    <scope>NUCLEOTIDE SEQUENCE</scope>
    <source>
        <strain evidence="6">SYSU GA230002</strain>
    </source>
</reference>
<sequence length="338" mass="38924">MQQQVNAIDQVIKSDFALYNGDCVEISRGLPDNSIHYSIFSPPFASLYTYSNSDRDMGNCQSDDEFFEHFRFLIRELFRITIPGRLVSFHCMNLPTSKAHHGYIGIRDFRGELIRAFEAEGWIYHSEVVIWKDPVVAQQRTKALGLLHKQIVKDSAMSRQGIPDYLVTMRKPGVNPEPIVGEFEEFVGEGLDVSREAYEKHAAEVRADGREPWPFEMWRSVFVWQKYASPVWMDINPSNTLQYRSARDEKDEKHIAPLQLDVIARGVELWSNPGDIVFSPFAGIGSEGYQAIKMGRRFVGVELKESYFRTAVRNLASAKDRQDENQMDIFDFISVHQR</sequence>
<keyword evidence="7" id="KW-1185">Reference proteome</keyword>
<keyword evidence="1 6" id="KW-0489">Methyltransferase</keyword>
<evidence type="ECO:0000313" key="6">
    <source>
        <dbReference type="EMBL" id="MEB3103061.1"/>
    </source>
</evidence>
<evidence type="ECO:0000259" key="5">
    <source>
        <dbReference type="Pfam" id="PF01555"/>
    </source>
</evidence>
<evidence type="ECO:0000256" key="4">
    <source>
        <dbReference type="RuleBase" id="RU362026"/>
    </source>
</evidence>
<gene>
    <name evidence="6" type="ORF">VF724_15500</name>
</gene>
<dbReference type="Pfam" id="PF01555">
    <property type="entry name" value="N6_N4_Mtase"/>
    <property type="match status" value="1"/>
</dbReference>
<evidence type="ECO:0000256" key="2">
    <source>
        <dbReference type="ARBA" id="ARBA00022679"/>
    </source>
</evidence>
<protein>
    <recommendedName>
        <fullName evidence="4">Methyltransferase</fullName>
        <ecNumber evidence="4">2.1.1.-</ecNumber>
    </recommendedName>
</protein>
<dbReference type="RefSeq" id="WP_371755188.1">
    <property type="nucleotide sequence ID" value="NZ_JAYJLD010000027.1"/>
</dbReference>
<accession>A0ABU5ZKL8</accession>
<comment type="caution">
    <text evidence="6">The sequence shown here is derived from an EMBL/GenBank/DDBJ whole genome shotgun (WGS) entry which is preliminary data.</text>
</comment>
<dbReference type="Gene3D" id="3.40.50.150">
    <property type="entry name" value="Vaccinia Virus protein VP39"/>
    <property type="match status" value="1"/>
</dbReference>
<dbReference type="EMBL" id="JAYJLD010000027">
    <property type="protein sequence ID" value="MEB3103061.1"/>
    <property type="molecule type" value="Genomic_DNA"/>
</dbReference>
<evidence type="ECO:0000313" key="7">
    <source>
        <dbReference type="Proteomes" id="UP001310386"/>
    </source>
</evidence>
<proteinExistence type="inferred from homology"/>
<dbReference type="PRINTS" id="PR00508">
    <property type="entry name" value="S21N4MTFRASE"/>
</dbReference>
<dbReference type="Proteomes" id="UP001310386">
    <property type="component" value="Unassembled WGS sequence"/>
</dbReference>